<protein>
    <submittedName>
        <fullName evidence="2">Uncharacterized protein</fullName>
    </submittedName>
</protein>
<feature type="region of interest" description="Disordered" evidence="1">
    <location>
        <begin position="1"/>
        <end position="20"/>
    </location>
</feature>
<proteinExistence type="predicted"/>
<reference evidence="2" key="1">
    <citation type="journal article" date="2015" name="Nature">
        <title>Complex archaea that bridge the gap between prokaryotes and eukaryotes.</title>
        <authorList>
            <person name="Spang A."/>
            <person name="Saw J.H."/>
            <person name="Jorgensen S.L."/>
            <person name="Zaremba-Niedzwiedzka K."/>
            <person name="Martijn J."/>
            <person name="Lind A.E."/>
            <person name="van Eijk R."/>
            <person name="Schleper C."/>
            <person name="Guy L."/>
            <person name="Ettema T.J."/>
        </authorList>
    </citation>
    <scope>NUCLEOTIDE SEQUENCE</scope>
</reference>
<comment type="caution">
    <text evidence="2">The sequence shown here is derived from an EMBL/GenBank/DDBJ whole genome shotgun (WGS) entry which is preliminary data.</text>
</comment>
<gene>
    <name evidence="2" type="ORF">LCGC14_2421840</name>
</gene>
<feature type="non-terminal residue" evidence="2">
    <location>
        <position position="20"/>
    </location>
</feature>
<sequence length="20" mass="2155">MDLFGDQNLDMDTSAKADAP</sequence>
<name>A0A0F9EIR8_9ZZZZ</name>
<accession>A0A0F9EIR8</accession>
<evidence type="ECO:0000313" key="2">
    <source>
        <dbReference type="EMBL" id="KKL23793.1"/>
    </source>
</evidence>
<dbReference type="AlphaFoldDB" id="A0A0F9EIR8"/>
<evidence type="ECO:0000256" key="1">
    <source>
        <dbReference type="SAM" id="MobiDB-lite"/>
    </source>
</evidence>
<dbReference type="EMBL" id="LAZR01036843">
    <property type="protein sequence ID" value="KKL23793.1"/>
    <property type="molecule type" value="Genomic_DNA"/>
</dbReference>
<organism evidence="2">
    <name type="scientific">marine sediment metagenome</name>
    <dbReference type="NCBI Taxonomy" id="412755"/>
    <lineage>
        <taxon>unclassified sequences</taxon>
        <taxon>metagenomes</taxon>
        <taxon>ecological metagenomes</taxon>
    </lineage>
</organism>